<reference evidence="7" key="1">
    <citation type="journal article" date="2020" name="Nature">
        <title>Giant virus diversity and host interactions through global metagenomics.</title>
        <authorList>
            <person name="Schulz F."/>
            <person name="Roux S."/>
            <person name="Paez-Espino D."/>
            <person name="Jungbluth S."/>
            <person name="Walsh D.A."/>
            <person name="Denef V.J."/>
            <person name="McMahon K.D."/>
            <person name="Konstantinidis K.T."/>
            <person name="Eloe-Fadrosh E.A."/>
            <person name="Kyrpides N.C."/>
            <person name="Woyke T."/>
        </authorList>
    </citation>
    <scope>NUCLEOTIDE SEQUENCE</scope>
    <source>
        <strain evidence="7">GVMAG-S-1101165-83</strain>
    </source>
</reference>
<keyword evidence="6" id="KW-0812">Transmembrane</keyword>
<evidence type="ECO:0000256" key="4">
    <source>
        <dbReference type="ARBA" id="ARBA00022980"/>
    </source>
</evidence>
<dbReference type="PANTHER" id="PTHR12899:SF3">
    <property type="entry name" value="LARGE RIBOSOMAL SUBUNIT PROTEIN UL18M"/>
    <property type="match status" value="1"/>
</dbReference>
<keyword evidence="6" id="KW-0472">Membrane</keyword>
<accession>A0A6C0JY00</accession>
<evidence type="ECO:0000256" key="2">
    <source>
        <dbReference type="ARBA" id="ARBA00022730"/>
    </source>
</evidence>
<dbReference type="Pfam" id="PF00861">
    <property type="entry name" value="Ribosomal_L18p"/>
    <property type="match status" value="1"/>
</dbReference>
<comment type="similarity">
    <text evidence="1">Belongs to the universal ribosomal protein uL18 family.</text>
</comment>
<dbReference type="InterPro" id="IPR057268">
    <property type="entry name" value="Ribosomal_L18"/>
</dbReference>
<keyword evidence="2" id="KW-0699">rRNA-binding</keyword>
<dbReference type="CDD" id="cd00432">
    <property type="entry name" value="Ribosomal_L18_L5e"/>
    <property type="match status" value="1"/>
</dbReference>
<dbReference type="FunFam" id="3.30.420.100:FF:000001">
    <property type="entry name" value="50S ribosomal protein L18"/>
    <property type="match status" value="1"/>
</dbReference>
<dbReference type="EMBL" id="MN740770">
    <property type="protein sequence ID" value="QHU10645.1"/>
    <property type="molecule type" value="Genomic_DNA"/>
</dbReference>
<dbReference type="AlphaFoldDB" id="A0A6C0JY00"/>
<keyword evidence="6" id="KW-1133">Transmembrane helix</keyword>
<dbReference type="HAMAP" id="MF_01337_B">
    <property type="entry name" value="Ribosomal_uL18_B"/>
    <property type="match status" value="1"/>
</dbReference>
<evidence type="ECO:0000313" key="7">
    <source>
        <dbReference type="EMBL" id="QHU10645.1"/>
    </source>
</evidence>
<dbReference type="GO" id="GO:0008097">
    <property type="term" value="F:5S rRNA binding"/>
    <property type="evidence" value="ECO:0007669"/>
    <property type="project" value="TreeGrafter"/>
</dbReference>
<dbReference type="GO" id="GO:0003735">
    <property type="term" value="F:structural constituent of ribosome"/>
    <property type="evidence" value="ECO:0007669"/>
    <property type="project" value="InterPro"/>
</dbReference>
<evidence type="ECO:0000256" key="6">
    <source>
        <dbReference type="SAM" id="Phobius"/>
    </source>
</evidence>
<evidence type="ECO:0000256" key="5">
    <source>
        <dbReference type="ARBA" id="ARBA00023274"/>
    </source>
</evidence>
<keyword evidence="4" id="KW-0689">Ribosomal protein</keyword>
<dbReference type="InterPro" id="IPR004389">
    <property type="entry name" value="Ribosomal_uL18_bac-type"/>
</dbReference>
<protein>
    <recommendedName>
        <fullName evidence="8">50S ribosomal protein L18</fullName>
    </recommendedName>
</protein>
<dbReference type="Gene3D" id="3.30.420.100">
    <property type="match status" value="1"/>
</dbReference>
<name>A0A6C0JY00_9ZZZZ</name>
<proteinExistence type="inferred from homology"/>
<evidence type="ECO:0000256" key="3">
    <source>
        <dbReference type="ARBA" id="ARBA00022884"/>
    </source>
</evidence>
<dbReference type="SUPFAM" id="SSF53137">
    <property type="entry name" value="Translational machinery components"/>
    <property type="match status" value="1"/>
</dbReference>
<organism evidence="7">
    <name type="scientific">viral metagenome</name>
    <dbReference type="NCBI Taxonomy" id="1070528"/>
    <lineage>
        <taxon>unclassified sequences</taxon>
        <taxon>metagenomes</taxon>
        <taxon>organismal metagenomes</taxon>
    </lineage>
</organism>
<dbReference type="InterPro" id="IPR005484">
    <property type="entry name" value="Ribosomal_uL18_bac/plant/anim"/>
</dbReference>
<dbReference type="GO" id="GO:0022625">
    <property type="term" value="C:cytosolic large ribosomal subunit"/>
    <property type="evidence" value="ECO:0007669"/>
    <property type="project" value="TreeGrafter"/>
</dbReference>
<sequence>MKKGSVIAFTALILVGIIGANFLKKKVKKDVEEPILVEEKPILVEENPIKNNLFLKRKKRKTHVREKIKQKNINGRPRLSVFRSNKNIYAQIIDDKTGTTIVSASSLQMSIKGSNQVGANIIGKLIGELALKKGITEVVFDRGRYLYHGRVQAVADGAREAGLKF</sequence>
<dbReference type="GO" id="GO:0006412">
    <property type="term" value="P:translation"/>
    <property type="evidence" value="ECO:0007669"/>
    <property type="project" value="InterPro"/>
</dbReference>
<feature type="transmembrane region" description="Helical" evidence="6">
    <location>
        <begin position="6"/>
        <end position="23"/>
    </location>
</feature>
<evidence type="ECO:0000256" key="1">
    <source>
        <dbReference type="ARBA" id="ARBA00007116"/>
    </source>
</evidence>
<dbReference type="PANTHER" id="PTHR12899">
    <property type="entry name" value="39S RIBOSOMAL PROTEIN L18, MITOCHONDRIAL"/>
    <property type="match status" value="1"/>
</dbReference>
<dbReference type="NCBIfam" id="TIGR00060">
    <property type="entry name" value="L18_bact"/>
    <property type="match status" value="1"/>
</dbReference>
<keyword evidence="5" id="KW-0687">Ribonucleoprotein</keyword>
<evidence type="ECO:0008006" key="8">
    <source>
        <dbReference type="Google" id="ProtNLM"/>
    </source>
</evidence>
<keyword evidence="3" id="KW-0694">RNA-binding</keyword>